<dbReference type="InterPro" id="IPR008686">
    <property type="entry name" value="RNA_pol_mitovir"/>
</dbReference>
<keyword evidence="1 4" id="KW-0696">RNA-directed RNA polymerase</keyword>
<dbReference type="EMBL" id="BK010732">
    <property type="protein sequence ID" value="DAC76943.1"/>
    <property type="molecule type" value="Genomic_RNA"/>
</dbReference>
<dbReference type="PANTHER" id="PTHR34456">
    <property type="entry name" value="MITOVIRUS RNA-DEPENDENT RNA POLYMERASE"/>
    <property type="match status" value="1"/>
</dbReference>
<keyword evidence="2" id="KW-0808">Transferase</keyword>
<evidence type="ECO:0000256" key="3">
    <source>
        <dbReference type="ARBA" id="ARBA00022695"/>
    </source>
</evidence>
<reference evidence="4" key="1">
    <citation type="journal article" date="2019" name="Viruses">
        <title>Mitovirus and Mitochondrial Coding Sequences from Basal Fungus Entomophthora muscae.</title>
        <authorList>
            <person name="Nibert M."/>
            <person name="Debat H."/>
            <person name="Manny A."/>
            <person name="Grigoriev I."/>
            <person name="De Fine Licht H."/>
        </authorList>
    </citation>
    <scope>NUCLEOTIDE SEQUENCE</scope>
    <source>
        <strain evidence="4">EnmuMV4-Berkeley</strain>
    </source>
</reference>
<dbReference type="Pfam" id="PF05919">
    <property type="entry name" value="Mitovir_RNA_pol"/>
    <property type="match status" value="1"/>
</dbReference>
<organism evidence="4">
    <name type="scientific">Entomophthora muscae mitovirus 4</name>
    <dbReference type="NCBI Taxonomy" id="2557977"/>
    <lineage>
        <taxon>Viruses</taxon>
        <taxon>Riboviria</taxon>
        <taxon>Orthornavirae</taxon>
        <taxon>Lenarviricota</taxon>
        <taxon>Howeltoviricetes</taxon>
        <taxon>Cryppavirales</taxon>
        <taxon>Mitoviridae</taxon>
        <taxon>Unuamitovirus</taxon>
        <taxon>Unuamitovirus enmu4</taxon>
    </lineage>
</organism>
<name>A0A499WM45_9VIRU</name>
<proteinExistence type="predicted"/>
<dbReference type="GO" id="GO:0003968">
    <property type="term" value="F:RNA-directed RNA polymerase activity"/>
    <property type="evidence" value="ECO:0007669"/>
    <property type="project" value="UniProtKB-KW"/>
</dbReference>
<dbReference type="SUPFAM" id="SSF56672">
    <property type="entry name" value="DNA/RNA polymerases"/>
    <property type="match status" value="1"/>
</dbReference>
<evidence type="ECO:0000256" key="2">
    <source>
        <dbReference type="ARBA" id="ARBA00022679"/>
    </source>
</evidence>
<sequence>MVKDNGVDHTIKRVKLAKLCVTRYLAGQPIRITGAPDVGVRRNGLPNLIGRHLRALAMSGTDNDIRLLLTLLSWNRALPGSAYYPPLNTITGKSEMKESAFAELSFLIPMVMQSMGLVGSNCPKWSKYHLTTKAGPNAVALVSSLLEARILPDKLIENIRIVGGEDLYKNINFIKFLKPEKVAERFKIKNFKDKILRIRKLSIVNAPERKSRVIAILDYWSQSALKPLHDRVFSILKGLEGDCTFRQSTPSKFVSNGPYFSLDLSAATDRFPLKVQELVVSQLTGSEKYAKAWSSILVDQEFWCPWEKCNVKYNAGQPMGAYSSWAIFALTHHIIIRVAAMKVGKSFFTNYAVLGDDVVIADESVANSYKDLIRDLGVDISDNKSHVSKDTYEFAKRWYRNGVNISGAQVNAFISSRKWFLVANEYRNLCGLWGISDYVAEPGVVKALFTALNHNKGMIPRIVKKAMMFLSLPWDRPDMPRDEQILQFIRSSAPQVLGCHQFAKTRAMNFFMTSLAEVKSRILEQGLLKVRGSALETIKSLKYIHQDSEGSDAQSILKAVPALMVTANQYSQLAEDIDDLRDPLVTTPEKLIFNEVRYLGFDSSRINVTRNAEMLMATNATLVNQYKRWLKEYFELSHKILSDELLDQHTERSFARKLFRTKVIGSVMPGFPLSGGKESSS</sequence>
<reference evidence="4" key="2">
    <citation type="submission" date="2019-02" db="EMBL/GenBank/DDBJ databases">
        <authorList>
            <person name="Nibert M.L."/>
            <person name="Manny A.R."/>
            <person name="Debat H.J."/>
        </authorList>
    </citation>
    <scope>NUCLEOTIDE SEQUENCE</scope>
    <source>
        <strain evidence="4">EnmuMV4-Berkeley</strain>
    </source>
</reference>
<keyword evidence="3" id="KW-0548">Nucleotidyltransferase</keyword>
<gene>
    <name evidence="4" type="primary">RdRP</name>
</gene>
<dbReference type="InterPro" id="IPR043502">
    <property type="entry name" value="DNA/RNA_pol_sf"/>
</dbReference>
<evidence type="ECO:0000256" key="1">
    <source>
        <dbReference type="ARBA" id="ARBA00022484"/>
    </source>
</evidence>
<protein>
    <submittedName>
        <fullName evidence="4">RNA-dependent RNA polymerase</fullName>
    </submittedName>
</protein>
<dbReference type="PANTHER" id="PTHR34456:SF13">
    <property type="entry name" value="REVERSE TRANSCRIPTASE DOMAIN-CONTAINING PROTEIN"/>
    <property type="match status" value="1"/>
</dbReference>
<evidence type="ECO:0000313" key="4">
    <source>
        <dbReference type="EMBL" id="DAC76943.1"/>
    </source>
</evidence>
<accession>A0A499WM45</accession>